<gene>
    <name evidence="2" type="ORF">EH165_03880</name>
</gene>
<organism evidence="2 3">
    <name type="scientific">Nakamurella antarctica</name>
    <dbReference type="NCBI Taxonomy" id="1902245"/>
    <lineage>
        <taxon>Bacteria</taxon>
        <taxon>Bacillati</taxon>
        <taxon>Actinomycetota</taxon>
        <taxon>Actinomycetes</taxon>
        <taxon>Nakamurellales</taxon>
        <taxon>Nakamurellaceae</taxon>
        <taxon>Nakamurella</taxon>
    </lineage>
</organism>
<evidence type="ECO:0000256" key="1">
    <source>
        <dbReference type="SAM" id="MobiDB-lite"/>
    </source>
</evidence>
<dbReference type="AlphaFoldDB" id="A0A3G8ZTQ8"/>
<dbReference type="RefSeq" id="WP_124798111.1">
    <property type="nucleotide sequence ID" value="NZ_CP034170.1"/>
</dbReference>
<dbReference type="Proteomes" id="UP000268084">
    <property type="component" value="Chromosome"/>
</dbReference>
<protein>
    <submittedName>
        <fullName evidence="2">Uncharacterized protein</fullName>
    </submittedName>
</protein>
<reference evidence="2 3" key="1">
    <citation type="submission" date="2018-11" db="EMBL/GenBank/DDBJ databases">
        <authorList>
            <person name="Da X."/>
        </authorList>
    </citation>
    <scope>NUCLEOTIDE SEQUENCE [LARGE SCALE GENOMIC DNA]</scope>
    <source>
        <strain evidence="2 3">S14-144</strain>
    </source>
</reference>
<name>A0A3G8ZTQ8_9ACTN</name>
<feature type="region of interest" description="Disordered" evidence="1">
    <location>
        <begin position="1"/>
        <end position="26"/>
    </location>
</feature>
<dbReference type="EMBL" id="CP034170">
    <property type="protein sequence ID" value="AZI57426.1"/>
    <property type="molecule type" value="Genomic_DNA"/>
</dbReference>
<reference evidence="2 3" key="2">
    <citation type="submission" date="2018-12" db="EMBL/GenBank/DDBJ databases">
        <title>Nakamurella antarcticus sp. nov., isolated from Antarctica South Shetland Islands soil.</title>
        <authorList>
            <person name="Peng F."/>
        </authorList>
    </citation>
    <scope>NUCLEOTIDE SEQUENCE [LARGE SCALE GENOMIC DNA]</scope>
    <source>
        <strain evidence="2 3">S14-144</strain>
    </source>
</reference>
<dbReference type="KEGG" id="nak:EH165_03880"/>
<evidence type="ECO:0000313" key="2">
    <source>
        <dbReference type="EMBL" id="AZI57426.1"/>
    </source>
</evidence>
<sequence length="207" mass="21377">MAAEFKGFPAAEPSTDDAAEGEFPLNGDNALVGTAGVPSASSKAAAEAVYVPLTWTPLVWVAEVKLAARIDGPSDFSMPLPSAFAVDASVAKGSALTLPAPDSGATADESTAEEDSADDVVLCSEPELVYGDFRSQWDSFGSTDVAVALDEFQDGWKDGRQKIIEEIESLKGGVDGALDDYVAMESGVSSNFAESGVKTTEVRSGGN</sequence>
<evidence type="ECO:0000313" key="3">
    <source>
        <dbReference type="Proteomes" id="UP000268084"/>
    </source>
</evidence>
<proteinExistence type="predicted"/>
<dbReference type="OrthoDB" id="3295636at2"/>
<keyword evidence="3" id="KW-1185">Reference proteome</keyword>
<accession>A0A3G8ZTQ8</accession>